<proteinExistence type="predicted"/>
<keyword evidence="2" id="KW-1185">Reference proteome</keyword>
<dbReference type="Proteomes" id="UP001470230">
    <property type="component" value="Unassembled WGS sequence"/>
</dbReference>
<sequence length="69" mass="8272">MIGLTFSDEDSLFESILKEWDRIPPETIHNFYESFRARCIVCAQIHGESLNGHWKEVRKQHDLYRTTFE</sequence>
<comment type="caution">
    <text evidence="1">The sequence shown here is derived from an EMBL/GenBank/DDBJ whole genome shotgun (WGS) entry which is preliminary data.</text>
</comment>
<gene>
    <name evidence="1" type="ORF">M9Y10_011874</name>
</gene>
<name>A0ABR2IC67_9EUKA</name>
<organism evidence="1 2">
    <name type="scientific">Tritrichomonas musculus</name>
    <dbReference type="NCBI Taxonomy" id="1915356"/>
    <lineage>
        <taxon>Eukaryota</taxon>
        <taxon>Metamonada</taxon>
        <taxon>Parabasalia</taxon>
        <taxon>Tritrichomonadida</taxon>
        <taxon>Tritrichomonadidae</taxon>
        <taxon>Tritrichomonas</taxon>
    </lineage>
</organism>
<evidence type="ECO:0000313" key="2">
    <source>
        <dbReference type="Proteomes" id="UP001470230"/>
    </source>
</evidence>
<evidence type="ECO:0000313" key="1">
    <source>
        <dbReference type="EMBL" id="KAK8860209.1"/>
    </source>
</evidence>
<protein>
    <submittedName>
        <fullName evidence="1">Uncharacterized protein</fullName>
    </submittedName>
</protein>
<dbReference type="EMBL" id="JAPFFF010000018">
    <property type="protein sequence ID" value="KAK8860209.1"/>
    <property type="molecule type" value="Genomic_DNA"/>
</dbReference>
<reference evidence="1 2" key="1">
    <citation type="submission" date="2024-04" db="EMBL/GenBank/DDBJ databases">
        <title>Tritrichomonas musculus Genome.</title>
        <authorList>
            <person name="Alves-Ferreira E."/>
            <person name="Grigg M."/>
            <person name="Lorenzi H."/>
            <person name="Galac M."/>
        </authorList>
    </citation>
    <scope>NUCLEOTIDE SEQUENCE [LARGE SCALE GENOMIC DNA]</scope>
    <source>
        <strain evidence="1 2">EAF2021</strain>
    </source>
</reference>
<accession>A0ABR2IC67</accession>